<protein>
    <submittedName>
        <fullName evidence="1">Uncharacterized protein</fullName>
    </submittedName>
</protein>
<dbReference type="Proteomes" id="UP000311382">
    <property type="component" value="Unassembled WGS sequence"/>
</dbReference>
<evidence type="ECO:0000313" key="1">
    <source>
        <dbReference type="EMBL" id="TNY22976.1"/>
    </source>
</evidence>
<dbReference type="EMBL" id="SOZI01000017">
    <property type="protein sequence ID" value="TNY22976.1"/>
    <property type="molecule type" value="Genomic_DNA"/>
</dbReference>
<keyword evidence="2" id="KW-1185">Reference proteome</keyword>
<accession>A0A5C5G340</accession>
<gene>
    <name evidence="1" type="ORF">DMC30DRAFT_390712</name>
</gene>
<proteinExistence type="predicted"/>
<name>A0A5C5G340_9BASI</name>
<dbReference type="AlphaFoldDB" id="A0A5C5G340"/>
<reference evidence="1 2" key="1">
    <citation type="submission" date="2019-03" db="EMBL/GenBank/DDBJ databases">
        <title>Rhodosporidium diobovatum UCD-FST 08-225 genome sequencing, assembly, and annotation.</title>
        <authorList>
            <person name="Fakankun I.U."/>
            <person name="Fristensky B."/>
            <person name="Levin D.B."/>
        </authorList>
    </citation>
    <scope>NUCLEOTIDE SEQUENCE [LARGE SCALE GENOMIC DNA]</scope>
    <source>
        <strain evidence="1 2">UCD-FST 08-225</strain>
    </source>
</reference>
<sequence>MPMLRVFSSDASGRMAGFPNRMAVDSPASRAHGGSRASDARTVFEVYEDEEHLTIRLRPFVVCEVGRTPSRFPILLLDRPVILLRILDQIIDTNVHCTTHTDTPCRHVTCLIHEFLSNPFPPILPYDNPLPVLLRDLRILFEMDQEVADRQRLRPSHRELSVALVTGDTPLDVPPEDRGRFLDPRAWQELAREAHGHESGPDWVDAVVGEEGHGGSRRDLLRLILSTPAVAAAQAGVELRWEHPSSPLKTQVRDLTERNESAWRKALAWFEDFLRIAAPSVPASPVSEEESLAKRASAVRRTRAGPFQPRGRWEVYGRSLSVIHAIDSRSRRLAAARPVGAALVASASFPPAALC</sequence>
<comment type="caution">
    <text evidence="1">The sequence shown here is derived from an EMBL/GenBank/DDBJ whole genome shotgun (WGS) entry which is preliminary data.</text>
</comment>
<organism evidence="1 2">
    <name type="scientific">Rhodotorula diobovata</name>
    <dbReference type="NCBI Taxonomy" id="5288"/>
    <lineage>
        <taxon>Eukaryota</taxon>
        <taxon>Fungi</taxon>
        <taxon>Dikarya</taxon>
        <taxon>Basidiomycota</taxon>
        <taxon>Pucciniomycotina</taxon>
        <taxon>Microbotryomycetes</taxon>
        <taxon>Sporidiobolales</taxon>
        <taxon>Sporidiobolaceae</taxon>
        <taxon>Rhodotorula</taxon>
    </lineage>
</organism>
<evidence type="ECO:0000313" key="2">
    <source>
        <dbReference type="Proteomes" id="UP000311382"/>
    </source>
</evidence>